<dbReference type="Proteomes" id="UP000195139">
    <property type="component" value="Unassembled WGS sequence"/>
</dbReference>
<dbReference type="AlphaFoldDB" id="A0A242BYR1"/>
<name>A0A242BYR1_9ENTE</name>
<accession>A0A242BYR1</accession>
<reference evidence="1 3" key="2">
    <citation type="submission" date="2018-07" db="EMBL/GenBank/DDBJ databases">
        <title>The Genome Sequence of Enterococcus sp. DIV0659b.</title>
        <authorList>
            <consortium name="The Broad Institute Genomics Platform"/>
            <consortium name="The Broad Institute Genomic Center for Infectious Diseases"/>
            <person name="Earl A."/>
            <person name="Manson A."/>
            <person name="Schwartman J."/>
            <person name="Gilmore M."/>
            <person name="Abouelleil A."/>
            <person name="Cao P."/>
            <person name="Chapman S."/>
            <person name="Cusick C."/>
            <person name="Shea T."/>
            <person name="Young S."/>
            <person name="Neafsey D."/>
            <person name="Nusbaum C."/>
            <person name="Birren B."/>
        </authorList>
    </citation>
    <scope>NUCLEOTIDE SEQUENCE [LARGE SCALE GENOMIC DNA]</scope>
    <source>
        <strain evidence="1 3">4G2_DIV0659</strain>
    </source>
</reference>
<evidence type="ECO:0000313" key="3">
    <source>
        <dbReference type="Proteomes" id="UP000195139"/>
    </source>
</evidence>
<evidence type="ECO:0000313" key="1">
    <source>
        <dbReference type="EMBL" id="MEI5995647.1"/>
    </source>
</evidence>
<comment type="caution">
    <text evidence="2">The sequence shown here is derived from an EMBL/GenBank/DDBJ whole genome shotgun (WGS) entry which is preliminary data.</text>
</comment>
<reference evidence="2" key="1">
    <citation type="submission" date="2017-05" db="EMBL/GenBank/DDBJ databases">
        <title>The Genome Sequence of Enterococcus sp. 4G2_DIV0659.</title>
        <authorList>
            <consortium name="The Broad Institute Genomics Platform"/>
            <consortium name="The Broad Institute Genomic Center for Infectious Diseases"/>
            <person name="Earl A."/>
            <person name="Manson A."/>
            <person name="Schwartman J."/>
            <person name="Gilmore M."/>
            <person name="Abouelleil A."/>
            <person name="Cao P."/>
            <person name="Chapman S."/>
            <person name="Cusick C."/>
            <person name="Shea T."/>
            <person name="Young S."/>
            <person name="Neafsey D."/>
            <person name="Nusbaum C."/>
            <person name="Birren B."/>
        </authorList>
    </citation>
    <scope>NUCLEOTIDE SEQUENCE [LARGE SCALE GENOMIC DNA]</scope>
    <source>
        <strain evidence="2">4G2_DIV0659</strain>
    </source>
</reference>
<gene>
    <name evidence="2" type="ORF">A5880_003157</name>
    <name evidence="1" type="ORF">A5880_003238</name>
</gene>
<dbReference type="EMBL" id="NGLE01000005">
    <property type="protein sequence ID" value="OTO03046.1"/>
    <property type="molecule type" value="Genomic_DNA"/>
</dbReference>
<protein>
    <submittedName>
        <fullName evidence="2">Uncharacterized protein</fullName>
    </submittedName>
</protein>
<dbReference type="STRING" id="1834181.A5880_003157"/>
<sequence>MMKRMLSEIESDFNEIKNQKGSYNRNLVLVELMNELEKHYTTMMIYETEEQLQAELKNNAAMRLYREISFARTDED</sequence>
<evidence type="ECO:0000313" key="2">
    <source>
        <dbReference type="EMBL" id="OTO03046.1"/>
    </source>
</evidence>
<keyword evidence="3" id="KW-1185">Reference proteome</keyword>
<proteinExistence type="predicted"/>
<organism evidence="2">
    <name type="scientific">Candidatus Enterococcus mansonii</name>
    <dbReference type="NCBI Taxonomy" id="1834181"/>
    <lineage>
        <taxon>Bacteria</taxon>
        <taxon>Bacillati</taxon>
        <taxon>Bacillota</taxon>
        <taxon>Bacilli</taxon>
        <taxon>Lactobacillales</taxon>
        <taxon>Enterococcaceae</taxon>
        <taxon>Enterococcus</taxon>
    </lineage>
</organism>
<dbReference type="EMBL" id="NGLE02000002">
    <property type="protein sequence ID" value="MEI5995647.1"/>
    <property type="molecule type" value="Genomic_DNA"/>
</dbReference>